<dbReference type="STRING" id="411471.SUBVAR_06997"/>
<dbReference type="Proteomes" id="UP000003438">
    <property type="component" value="Unassembled WGS sequence"/>
</dbReference>
<dbReference type="RefSeq" id="WP_007048346.1">
    <property type="nucleotide sequence ID" value="NZ_GG704771.1"/>
</dbReference>
<keyword evidence="1" id="KW-0175">Coiled coil</keyword>
<protein>
    <submittedName>
        <fullName evidence="2">Uncharacterized protein</fullName>
    </submittedName>
</protein>
<proteinExistence type="predicted"/>
<organism evidence="2 3">
    <name type="scientific">Subdoligranulum variabile DSM 15176</name>
    <dbReference type="NCBI Taxonomy" id="411471"/>
    <lineage>
        <taxon>Bacteria</taxon>
        <taxon>Bacillati</taxon>
        <taxon>Bacillota</taxon>
        <taxon>Clostridia</taxon>
        <taxon>Eubacteriales</taxon>
        <taxon>Oscillospiraceae</taxon>
        <taxon>Subdoligranulum</taxon>
    </lineage>
</organism>
<keyword evidence="3" id="KW-1185">Reference proteome</keyword>
<dbReference type="EMBL" id="ACBY02000060">
    <property type="protein sequence ID" value="EFB74694.1"/>
    <property type="molecule type" value="Genomic_DNA"/>
</dbReference>
<feature type="coiled-coil region" evidence="1">
    <location>
        <begin position="18"/>
        <end position="45"/>
    </location>
</feature>
<reference evidence="2" key="1">
    <citation type="submission" date="2009-12" db="EMBL/GenBank/DDBJ databases">
        <authorList>
            <person name="Weinstock G."/>
            <person name="Sodergren E."/>
            <person name="Clifton S."/>
            <person name="Fulton L."/>
            <person name="Fulton B."/>
            <person name="Courtney L."/>
            <person name="Fronick C."/>
            <person name="Harrison M."/>
            <person name="Strong C."/>
            <person name="Farmer C."/>
            <person name="Delahaunty K."/>
            <person name="Markovic C."/>
            <person name="Hall O."/>
            <person name="Minx P."/>
            <person name="Tomlinson C."/>
            <person name="Mitreva M."/>
            <person name="Nelson J."/>
            <person name="Hou S."/>
            <person name="Wollam A."/>
            <person name="Pepin K.H."/>
            <person name="Johnson M."/>
            <person name="Bhonagiri V."/>
            <person name="Nash W.E."/>
            <person name="Warren W."/>
            <person name="Chinwalla A."/>
            <person name="Mardis E.R."/>
            <person name="Wilson R.K."/>
        </authorList>
    </citation>
    <scope>NUCLEOTIDE SEQUENCE [LARGE SCALE GENOMIC DNA]</scope>
    <source>
        <strain evidence="2">DSM 15176</strain>
    </source>
</reference>
<comment type="caution">
    <text evidence="2">The sequence shown here is derived from an EMBL/GenBank/DDBJ whole genome shotgun (WGS) entry which is preliminary data.</text>
</comment>
<accession>D1PRG8</accession>
<gene>
    <name evidence="2" type="ORF">SUBVAR_06997</name>
</gene>
<evidence type="ECO:0000313" key="2">
    <source>
        <dbReference type="EMBL" id="EFB74694.1"/>
    </source>
</evidence>
<evidence type="ECO:0000313" key="3">
    <source>
        <dbReference type="Proteomes" id="UP000003438"/>
    </source>
</evidence>
<dbReference type="AlphaFoldDB" id="D1PRG8"/>
<evidence type="ECO:0000256" key="1">
    <source>
        <dbReference type="SAM" id="Coils"/>
    </source>
</evidence>
<dbReference type="HOGENOM" id="CLU_2774368_0_0_9"/>
<name>D1PRG8_9FIRM</name>
<sequence length="69" mass="8391">MNKVKRWIVEQFLPAYARETLLEENERLRKELEDARAELREMQHYAAGLEYTVRHLPANTVYNHYENNE</sequence>